<evidence type="ECO:0000259" key="7">
    <source>
        <dbReference type="PROSITE" id="PS51669"/>
    </source>
</evidence>
<evidence type="ECO:0000256" key="1">
    <source>
        <dbReference type="ARBA" id="ARBA00001942"/>
    </source>
</evidence>
<dbReference type="Proteomes" id="UP001589833">
    <property type="component" value="Unassembled WGS sequence"/>
</dbReference>
<dbReference type="Pfam" id="PF00384">
    <property type="entry name" value="Molybdopterin"/>
    <property type="match status" value="1"/>
</dbReference>
<dbReference type="RefSeq" id="WP_273842201.1">
    <property type="nucleotide sequence ID" value="NZ_JAQQWT010000005.1"/>
</dbReference>
<dbReference type="InterPro" id="IPR050123">
    <property type="entry name" value="Prok_molybdopt-oxidoreductase"/>
</dbReference>
<reference evidence="8 9" key="1">
    <citation type="submission" date="2024-09" db="EMBL/GenBank/DDBJ databases">
        <authorList>
            <person name="Sun Q."/>
            <person name="Mori K."/>
        </authorList>
    </citation>
    <scope>NUCLEOTIDE SEQUENCE [LARGE SCALE GENOMIC DNA]</scope>
    <source>
        <strain evidence="8 9">NCAIM B.02301</strain>
    </source>
</reference>
<dbReference type="InterPro" id="IPR006656">
    <property type="entry name" value="Mopterin_OxRdtase"/>
</dbReference>
<evidence type="ECO:0000256" key="6">
    <source>
        <dbReference type="ARBA" id="ARBA00023014"/>
    </source>
</evidence>
<accession>A0ABV6NK03</accession>
<comment type="cofactor">
    <cofactor evidence="1">
        <name>Mo-bis(molybdopterin guanine dinucleotide)</name>
        <dbReference type="ChEBI" id="CHEBI:60539"/>
    </cofactor>
</comment>
<dbReference type="Gene3D" id="2.20.25.90">
    <property type="entry name" value="ADC-like domains"/>
    <property type="match status" value="1"/>
</dbReference>
<dbReference type="PROSITE" id="PS51669">
    <property type="entry name" value="4FE4S_MOW_BIS_MGD"/>
    <property type="match status" value="1"/>
</dbReference>
<protein>
    <submittedName>
        <fullName evidence="8">Molybdopterin oxidoreductase family protein</fullName>
    </submittedName>
</protein>
<evidence type="ECO:0000256" key="2">
    <source>
        <dbReference type="ARBA" id="ARBA00022485"/>
    </source>
</evidence>
<dbReference type="SUPFAM" id="SSF50692">
    <property type="entry name" value="ADC-like"/>
    <property type="match status" value="1"/>
</dbReference>
<feature type="domain" description="4Fe-4S Mo/W bis-MGD-type" evidence="7">
    <location>
        <begin position="9"/>
        <end position="65"/>
    </location>
</feature>
<organism evidence="8 9">
    <name type="scientific">Halalkalibacter alkalisediminis</name>
    <dbReference type="NCBI Taxonomy" id="935616"/>
    <lineage>
        <taxon>Bacteria</taxon>
        <taxon>Bacillati</taxon>
        <taxon>Bacillota</taxon>
        <taxon>Bacilli</taxon>
        <taxon>Bacillales</taxon>
        <taxon>Bacillaceae</taxon>
        <taxon>Halalkalibacter</taxon>
    </lineage>
</organism>
<keyword evidence="5" id="KW-0408">Iron</keyword>
<gene>
    <name evidence="8" type="ORF">ACFFH4_18760</name>
</gene>
<sequence>MKTEETDKINVHYRTCPLCEATCGLEIHTKRNEVVDIKGDKQDPFSRGYLCPKGYRLDKLYADPDRMRKPMIRVGEKWREVSWGEAFEEVKRGLGSIIGQHGRDAVATYLGNPNVHHLAGMIYMPMFLRALGSKNRYSASTMDQIPKQLTAELMFGSDFSIPIPDIDRTDYFFVLGANPLVSNGSLMTAPNMRKRLKELQKRGGKLVVIDPVKTVTAKLADEHHFIIPGTDAYLLIGILQTLFAEKLVNVSEEHINGLEDVRKAVEPFEPEVVAAKCGIEARTIRRFAREIAKVKRAIVYGRMGTSTQVYGTLNSWLIDVINTVTGNLDSEGGVMFTNPAAASKHGGGKRKKEIRFGRFHSRVRKRPEVLGELPISCLAEEIQTKGDGQIKALVTIAGNPVLSAPNGEKMIEAIGQLDFMVSVDCYLNETTRHANVLLPAPSALERSHYDLSFYQLSVRNIAHFSKTVFELPEGQLDEWEVLLHLTAAVMDQEVGDDPVSYLDDFACKQLINKECSKVDSPLAEKDPKELFNQLSQRRGPERILDFLLRTGEYGDFFDEQSEGLSLSKLEEEHPHGLDLGPLKPRIPQILSTPSGKIELAPKLLVADVERLKTDLALNEKQLLLVSRRHLQSNNSWMHNIKELTKGGNRCTLQIHPADAARYHLSNGHLAEVKSVAGMIEVAVDITDDVMEGVVSLPHGWGHHLTGIQLSNGQKQAGVNSNRLSDERLVDPVSGNAVFNGIPVSVSCLSPYVI</sequence>
<proteinExistence type="predicted"/>
<comment type="caution">
    <text evidence="8">The sequence shown here is derived from an EMBL/GenBank/DDBJ whole genome shotgun (WGS) entry which is preliminary data.</text>
</comment>
<dbReference type="EMBL" id="JBHLTR010000054">
    <property type="protein sequence ID" value="MFC0560991.1"/>
    <property type="molecule type" value="Genomic_DNA"/>
</dbReference>
<evidence type="ECO:0000313" key="9">
    <source>
        <dbReference type="Proteomes" id="UP001589833"/>
    </source>
</evidence>
<dbReference type="SMART" id="SM00926">
    <property type="entry name" value="Molybdop_Fe4S4"/>
    <property type="match status" value="1"/>
</dbReference>
<dbReference type="PANTHER" id="PTHR43105">
    <property type="entry name" value="RESPIRATORY NITRATE REDUCTASE"/>
    <property type="match status" value="1"/>
</dbReference>
<dbReference type="Gene3D" id="2.40.40.20">
    <property type="match status" value="1"/>
</dbReference>
<evidence type="ECO:0000256" key="3">
    <source>
        <dbReference type="ARBA" id="ARBA00022723"/>
    </source>
</evidence>
<evidence type="ECO:0000313" key="8">
    <source>
        <dbReference type="EMBL" id="MFC0560991.1"/>
    </source>
</evidence>
<keyword evidence="4" id="KW-0560">Oxidoreductase</keyword>
<keyword evidence="2" id="KW-0004">4Fe-4S</keyword>
<keyword evidence="3" id="KW-0479">Metal-binding</keyword>
<name>A0ABV6NK03_9BACI</name>
<dbReference type="Gene3D" id="3.40.228.10">
    <property type="entry name" value="Dimethylsulfoxide Reductase, domain 2"/>
    <property type="match status" value="1"/>
</dbReference>
<evidence type="ECO:0000256" key="5">
    <source>
        <dbReference type="ARBA" id="ARBA00023004"/>
    </source>
</evidence>
<dbReference type="PANTHER" id="PTHR43105:SF9">
    <property type="entry name" value="NADPH-FE(3+) OXIDOREDUCTASE SUBUNIT ALPHA"/>
    <property type="match status" value="1"/>
</dbReference>
<dbReference type="Pfam" id="PF01568">
    <property type="entry name" value="Molydop_binding"/>
    <property type="match status" value="1"/>
</dbReference>
<dbReference type="CDD" id="cd02782">
    <property type="entry name" value="MopB_CT_1"/>
    <property type="match status" value="1"/>
</dbReference>
<keyword evidence="6" id="KW-0411">Iron-sulfur</keyword>
<keyword evidence="9" id="KW-1185">Reference proteome</keyword>
<evidence type="ECO:0000256" key="4">
    <source>
        <dbReference type="ARBA" id="ARBA00023002"/>
    </source>
</evidence>
<dbReference type="SUPFAM" id="SSF53706">
    <property type="entry name" value="Formate dehydrogenase/DMSO reductase, domains 1-3"/>
    <property type="match status" value="1"/>
</dbReference>
<dbReference type="InterPro" id="IPR009010">
    <property type="entry name" value="Asp_de-COase-like_dom_sf"/>
</dbReference>
<dbReference type="Pfam" id="PF04879">
    <property type="entry name" value="Molybdop_Fe4S4"/>
    <property type="match status" value="1"/>
</dbReference>
<dbReference type="Gene3D" id="3.40.50.740">
    <property type="match status" value="1"/>
</dbReference>
<dbReference type="InterPro" id="IPR006657">
    <property type="entry name" value="MoPterin_dinucl-bd_dom"/>
</dbReference>
<dbReference type="InterPro" id="IPR006963">
    <property type="entry name" value="Mopterin_OxRdtase_4Fe-4S_dom"/>
</dbReference>